<accession>A0A556RJY4</accession>
<name>A0A556RJY4_9GAMM</name>
<dbReference type="NCBIfam" id="NF033153">
    <property type="entry name" value="phage_ICD_like"/>
    <property type="match status" value="1"/>
</dbReference>
<reference evidence="1 2" key="1">
    <citation type="submission" date="2019-07" db="EMBL/GenBank/DDBJ databases">
        <title>Gilliamella genomes.</title>
        <authorList>
            <person name="Zheng H."/>
        </authorList>
    </citation>
    <scope>NUCLEOTIDE SEQUENCE [LARGE SCALE GENOMIC DNA]</scope>
    <source>
        <strain evidence="1 2">W8131</strain>
    </source>
</reference>
<dbReference type="AlphaFoldDB" id="A0A556RJY4"/>
<comment type="caution">
    <text evidence="1">The sequence shown here is derived from an EMBL/GenBank/DDBJ whole genome shotgun (WGS) entry which is preliminary data.</text>
</comment>
<gene>
    <name evidence="1" type="ORF">FPQ14_06835</name>
</gene>
<dbReference type="Proteomes" id="UP000319138">
    <property type="component" value="Unassembled WGS sequence"/>
</dbReference>
<evidence type="ECO:0000313" key="2">
    <source>
        <dbReference type="Proteomes" id="UP000319138"/>
    </source>
</evidence>
<sequence>MTTSLYNNLAIQMYPQPLNNRPVKRYGAIFRHVREDFIDITTRACMHRETHCMGLNFKSMFLESIKRESRILITKFCQSIKRKPRKQIPPKSGIKMANYFLFGLLSFSRQAEITKVKIKKRLHEFQNLGYINLALAKSSAGCGSLNQVADSYRCSLRFFYVRITPILSMVRRSDGVERLAGFYLTSLPTSLRLIAQFGSCSMRFNKLQVEAVIMTTTPNPIVSTQKLFKFYDLSTAQVIQTTATTEREARKSLGKQSLIFIARIRLTPIIERARTWGGYSHE</sequence>
<protein>
    <submittedName>
        <fullName evidence="1">Host cell division inhibitor Icd-like protein</fullName>
    </submittedName>
</protein>
<dbReference type="EMBL" id="VMHL01000003">
    <property type="protein sequence ID" value="TSJ89219.1"/>
    <property type="molecule type" value="Genomic_DNA"/>
</dbReference>
<evidence type="ECO:0000313" key="1">
    <source>
        <dbReference type="EMBL" id="TSJ89219.1"/>
    </source>
</evidence>
<proteinExistence type="predicted"/>
<organism evidence="1 2">
    <name type="scientific">Gilliamella apicola</name>
    <dbReference type="NCBI Taxonomy" id="1196095"/>
    <lineage>
        <taxon>Bacteria</taxon>
        <taxon>Pseudomonadati</taxon>
        <taxon>Pseudomonadota</taxon>
        <taxon>Gammaproteobacteria</taxon>
        <taxon>Orbales</taxon>
        <taxon>Orbaceae</taxon>
        <taxon>Gilliamella</taxon>
    </lineage>
</organism>